<comment type="subcellular location">
    <subcellularLocation>
        <location evidence="1">Cytoplasm</location>
        <location evidence="1">Cytosol</location>
    </subcellularLocation>
</comment>
<dbReference type="GO" id="GO:0005829">
    <property type="term" value="C:cytosol"/>
    <property type="evidence" value="ECO:0007669"/>
    <property type="project" value="UniProtKB-SubCell"/>
</dbReference>
<dbReference type="Gene3D" id="1.10.405.10">
    <property type="entry name" value="Guanine Nucleotide Dissociation Inhibitor, domain 1"/>
    <property type="match status" value="1"/>
</dbReference>
<dbReference type="Proteomes" id="UP001431783">
    <property type="component" value="Unassembled WGS sequence"/>
</dbReference>
<evidence type="ECO:0000256" key="5">
    <source>
        <dbReference type="PIRNR" id="PIRNR016550"/>
    </source>
</evidence>
<accession>A0AAW1TK53</accession>
<dbReference type="PIRSF" id="PIRSF016550">
    <property type="entry name" value="Rab_ger_ger_transf_A_euk"/>
    <property type="match status" value="1"/>
</dbReference>
<feature type="region of interest" description="Disordered" evidence="6">
    <location>
        <begin position="568"/>
        <end position="587"/>
    </location>
</feature>
<dbReference type="FunFam" id="1.10.405.10:FF:000003">
    <property type="entry name" value="Rab proteins geranylgeranyltransferase component A"/>
    <property type="match status" value="1"/>
</dbReference>
<comment type="similarity">
    <text evidence="2 5">Belongs to the Rab GDI family.</text>
</comment>
<dbReference type="Gene3D" id="3.30.519.10">
    <property type="entry name" value="Guanine Nucleotide Dissociation Inhibitor, domain 2"/>
    <property type="match status" value="1"/>
</dbReference>
<feature type="region of interest" description="Disordered" evidence="6">
    <location>
        <begin position="593"/>
        <end position="629"/>
    </location>
</feature>
<dbReference type="GO" id="GO:0016192">
    <property type="term" value="P:vesicle-mediated transport"/>
    <property type="evidence" value="ECO:0007669"/>
    <property type="project" value="TreeGrafter"/>
</dbReference>
<feature type="compositionally biased region" description="Polar residues" evidence="6">
    <location>
        <begin position="576"/>
        <end position="587"/>
    </location>
</feature>
<gene>
    <name evidence="8" type="ORF">WA026_009716</name>
</gene>
<dbReference type="Pfam" id="PF00996">
    <property type="entry name" value="GDI"/>
    <property type="match status" value="1"/>
</dbReference>
<feature type="compositionally biased region" description="Basic and acidic residues" evidence="6">
    <location>
        <begin position="613"/>
        <end position="629"/>
    </location>
</feature>
<dbReference type="GO" id="GO:0005096">
    <property type="term" value="F:GTPase activator activity"/>
    <property type="evidence" value="ECO:0007669"/>
    <property type="project" value="UniProtKB-UniRule"/>
</dbReference>
<evidence type="ECO:0000256" key="4">
    <source>
        <dbReference type="ARBA" id="ARBA00022490"/>
    </source>
</evidence>
<dbReference type="InterPro" id="IPR001738">
    <property type="entry name" value="Rab_escort"/>
</dbReference>
<dbReference type="GO" id="GO:0006886">
    <property type="term" value="P:intracellular protein transport"/>
    <property type="evidence" value="ECO:0007669"/>
    <property type="project" value="InterPro"/>
</dbReference>
<evidence type="ECO:0000256" key="6">
    <source>
        <dbReference type="SAM" id="MobiDB-lite"/>
    </source>
</evidence>
<dbReference type="GO" id="GO:0005092">
    <property type="term" value="F:GDP-dissociation inhibitor activity"/>
    <property type="evidence" value="ECO:0007669"/>
    <property type="project" value="InterPro"/>
</dbReference>
<proteinExistence type="inferred from homology"/>
<protein>
    <recommendedName>
        <fullName evidence="5">Rab proteins geranylgeranyltransferase component A</fullName>
    </recommendedName>
</protein>
<dbReference type="GO" id="GO:0005968">
    <property type="term" value="C:Rab-protein geranylgeranyltransferase complex"/>
    <property type="evidence" value="ECO:0007669"/>
    <property type="project" value="UniProtKB-UniRule"/>
</dbReference>
<evidence type="ECO:0000256" key="2">
    <source>
        <dbReference type="ARBA" id="ARBA00005593"/>
    </source>
</evidence>
<dbReference type="PANTHER" id="PTHR11787:SF4">
    <property type="entry name" value="CHM, RAB ESCORT PROTEIN 1"/>
    <property type="match status" value="1"/>
</dbReference>
<sequence length="629" mass="70508">MDYDLPTEFDLIVVGTGLIESIISAAASRIGKQVLHVDVNNYYGGHWASFNLEDFLKLKQADSKSVDIALEGDSNDKDHFLPIGNSLNQLQHFEIDWNVPDRDNKSDSLIEKNETHDEVEEIKVNKDCQQDVLGVTKEENVEVGPQLGEKELKEKCDTEEIQPVKDEIEQKCDEITQESLRKDSRKFVIDLCPKLQFARGDFVELLISSNIARYAEFRSISRVLTWINGNLEVVPCSRSDVFANNKVSVIEKRMLMKLLTSIEEDEKNPSVTEGTTFKDFLKSKKLSENILHFVLYALSMSTNETLWLEGIKKTKRFLNSLGRFGKTPFLFSMYGSGEITQAFCRLSAVFGGVFALNQKLHGLVLKNNKFESLLCGKQKILSPHIVMNVGLAPESFLKYDKTKLLSRASLITNKSLVNSEKEHMTLLLYPAANNKLCTVLELGSLTGTCPKNLFLVHITTKGSDDPKEDLRECIESLFPVEAGSETSEKPKILWSSYFSIPDTNELNLNSFVPSNVFLCPGPDSDLDYDLSLKKAREIFSSIYPNEEFLPRAPDSDEIVIGDDTEAAKEVTDHSDSVLNNSDGTSETEIALEARASGSDLDISSDVCEPTEQENLKDVEQCSEAKENMQ</sequence>
<name>A0AAW1TK53_9CUCU</name>
<dbReference type="GO" id="GO:0007264">
    <property type="term" value="P:small GTPase-mediated signal transduction"/>
    <property type="evidence" value="ECO:0007669"/>
    <property type="project" value="UniProtKB-UniRule"/>
</dbReference>
<evidence type="ECO:0000259" key="7">
    <source>
        <dbReference type="Pfam" id="PF22603"/>
    </source>
</evidence>
<dbReference type="SUPFAM" id="SSF51905">
    <property type="entry name" value="FAD/NAD(P)-binding domain"/>
    <property type="match status" value="1"/>
</dbReference>
<dbReference type="EMBL" id="JARQZJ010000004">
    <property type="protein sequence ID" value="KAK9870754.1"/>
    <property type="molecule type" value="Genomic_DNA"/>
</dbReference>
<comment type="caution">
    <text evidence="8">The sequence shown here is derived from an EMBL/GenBank/DDBJ whole genome shotgun (WGS) entry which is preliminary data.</text>
</comment>
<keyword evidence="4 5" id="KW-0963">Cytoplasm</keyword>
<keyword evidence="9" id="KW-1185">Reference proteome</keyword>
<evidence type="ECO:0000313" key="8">
    <source>
        <dbReference type="EMBL" id="KAK9870754.1"/>
    </source>
</evidence>
<dbReference type="Gene3D" id="3.50.50.60">
    <property type="entry name" value="FAD/NAD(P)-binding domain"/>
    <property type="match status" value="2"/>
</dbReference>
<dbReference type="AlphaFoldDB" id="A0AAW1TK53"/>
<organism evidence="8 9">
    <name type="scientific">Henosepilachna vigintioctopunctata</name>
    <dbReference type="NCBI Taxonomy" id="420089"/>
    <lineage>
        <taxon>Eukaryota</taxon>
        <taxon>Metazoa</taxon>
        <taxon>Ecdysozoa</taxon>
        <taxon>Arthropoda</taxon>
        <taxon>Hexapoda</taxon>
        <taxon>Insecta</taxon>
        <taxon>Pterygota</taxon>
        <taxon>Neoptera</taxon>
        <taxon>Endopterygota</taxon>
        <taxon>Coleoptera</taxon>
        <taxon>Polyphaga</taxon>
        <taxon>Cucujiformia</taxon>
        <taxon>Coccinelloidea</taxon>
        <taxon>Coccinellidae</taxon>
        <taxon>Epilachninae</taxon>
        <taxon>Epilachnini</taxon>
        <taxon>Henosepilachna</taxon>
    </lineage>
</organism>
<dbReference type="PANTHER" id="PTHR11787">
    <property type="entry name" value="RAB GDP-DISSOCIATION INHIBITOR"/>
    <property type="match status" value="1"/>
</dbReference>
<dbReference type="InterPro" id="IPR018203">
    <property type="entry name" value="GDP_dissociation_inhibitor"/>
</dbReference>
<reference evidence="8 9" key="1">
    <citation type="submission" date="2023-03" db="EMBL/GenBank/DDBJ databases">
        <title>Genome insight into feeding habits of ladybird beetles.</title>
        <authorList>
            <person name="Li H.-S."/>
            <person name="Huang Y.-H."/>
            <person name="Pang H."/>
        </authorList>
    </citation>
    <scope>NUCLEOTIDE SEQUENCE [LARGE SCALE GENOMIC DNA]</scope>
    <source>
        <strain evidence="8">SYSU_2023b</strain>
        <tissue evidence="8">Whole body</tissue>
    </source>
</reference>
<dbReference type="InterPro" id="IPR036188">
    <property type="entry name" value="FAD/NAD-bd_sf"/>
</dbReference>
<evidence type="ECO:0000256" key="1">
    <source>
        <dbReference type="ARBA" id="ARBA00004514"/>
    </source>
</evidence>
<evidence type="ECO:0000256" key="3">
    <source>
        <dbReference type="ARBA" id="ARBA00022468"/>
    </source>
</evidence>
<comment type="function">
    <text evidence="5">Substrate-binding subunit (component A) of the Rab geranylgeranyltransferase (GGTase) complex. Binds unprenylated Rab proteins and presents the substrate peptide to the catalytic component B. The component A is thought to be regenerated by transferring its prenylated Rab back to the donor membrane.</text>
</comment>
<evidence type="ECO:0000313" key="9">
    <source>
        <dbReference type="Proteomes" id="UP001431783"/>
    </source>
</evidence>
<dbReference type="InterPro" id="IPR054420">
    <property type="entry name" value="RAE1_2_domI_C"/>
</dbReference>
<feature type="domain" description="RAE1/2" evidence="7">
    <location>
        <begin position="405"/>
        <end position="524"/>
    </location>
</feature>
<dbReference type="PRINTS" id="PR00891">
    <property type="entry name" value="RABGDIREP"/>
</dbReference>
<dbReference type="Pfam" id="PF22603">
    <property type="entry name" value="RAE1_2_domI_C"/>
    <property type="match status" value="1"/>
</dbReference>
<keyword evidence="3 5" id="KW-0343">GTPase activation</keyword>
<dbReference type="GO" id="GO:0005634">
    <property type="term" value="C:nucleus"/>
    <property type="evidence" value="ECO:0007669"/>
    <property type="project" value="TreeGrafter"/>
</dbReference>
<dbReference type="SUPFAM" id="SSF54373">
    <property type="entry name" value="FAD-linked reductases, C-terminal domain"/>
    <property type="match status" value="1"/>
</dbReference>